<feature type="region of interest" description="Disordered" evidence="1">
    <location>
        <begin position="1"/>
        <end position="28"/>
    </location>
</feature>
<comment type="caution">
    <text evidence="2">The sequence shown here is derived from an EMBL/GenBank/DDBJ whole genome shotgun (WGS) entry which is preliminary data.</text>
</comment>
<accession>A0A821HLD2</accession>
<dbReference type="AlphaFoldDB" id="A0A821HLD2"/>
<reference evidence="2" key="1">
    <citation type="submission" date="2021-02" db="EMBL/GenBank/DDBJ databases">
        <authorList>
            <person name="Nowell W R."/>
        </authorList>
    </citation>
    <scope>NUCLEOTIDE SEQUENCE</scope>
</reference>
<gene>
    <name evidence="2" type="ORF">QYT958_LOCUS16980</name>
</gene>
<organism evidence="2 3">
    <name type="scientific">Rotaria socialis</name>
    <dbReference type="NCBI Taxonomy" id="392032"/>
    <lineage>
        <taxon>Eukaryota</taxon>
        <taxon>Metazoa</taxon>
        <taxon>Spiralia</taxon>
        <taxon>Gnathifera</taxon>
        <taxon>Rotifera</taxon>
        <taxon>Eurotatoria</taxon>
        <taxon>Bdelloidea</taxon>
        <taxon>Philodinida</taxon>
        <taxon>Philodinidae</taxon>
        <taxon>Rotaria</taxon>
    </lineage>
</organism>
<evidence type="ECO:0000313" key="3">
    <source>
        <dbReference type="Proteomes" id="UP000663848"/>
    </source>
</evidence>
<evidence type="ECO:0000313" key="2">
    <source>
        <dbReference type="EMBL" id="CAF4687178.1"/>
    </source>
</evidence>
<feature type="compositionally biased region" description="Low complexity" evidence="1">
    <location>
        <begin position="10"/>
        <end position="25"/>
    </location>
</feature>
<dbReference type="EMBL" id="CAJOBR010002517">
    <property type="protein sequence ID" value="CAF4687178.1"/>
    <property type="molecule type" value="Genomic_DNA"/>
</dbReference>
<dbReference type="Proteomes" id="UP000663848">
    <property type="component" value="Unassembled WGS sequence"/>
</dbReference>
<name>A0A821HLD2_9BILA</name>
<protein>
    <submittedName>
        <fullName evidence="2">Uncharacterized protein</fullName>
    </submittedName>
</protein>
<sequence>MENNYVTAADDSSSSDKSNNSSWSKTPVASTTNERRILRGSVQNVALVWLDANIEESDDEFRNSLTQLRSVINSIHTFTAINPCVAYIRTMMDIKFFMIISGEFGQSIIPVIHDAIPSLDSIFVFCDNKTQHNQWKATKRCEHDAMPMSIIAVDTILEVSGKKINLDELEPSFMYTQLLKEIVLDIDDEENMVDELVAYSREFFSIIRVN</sequence>
<proteinExistence type="predicted"/>
<evidence type="ECO:0000256" key="1">
    <source>
        <dbReference type="SAM" id="MobiDB-lite"/>
    </source>
</evidence>